<keyword evidence="3" id="KW-1185">Reference proteome</keyword>
<dbReference type="AlphaFoldDB" id="A0A1Y1ZKK7"/>
<name>A0A1Y1ZKK7_9PLEO</name>
<feature type="region of interest" description="Disordered" evidence="1">
    <location>
        <begin position="74"/>
        <end position="95"/>
    </location>
</feature>
<feature type="compositionally biased region" description="Basic residues" evidence="1">
    <location>
        <begin position="76"/>
        <end position="90"/>
    </location>
</feature>
<dbReference type="EMBL" id="MCFA01000074">
    <property type="protein sequence ID" value="ORY10355.1"/>
    <property type="molecule type" value="Genomic_DNA"/>
</dbReference>
<organism evidence="2 3">
    <name type="scientific">Clohesyomyces aquaticus</name>
    <dbReference type="NCBI Taxonomy" id="1231657"/>
    <lineage>
        <taxon>Eukaryota</taxon>
        <taxon>Fungi</taxon>
        <taxon>Dikarya</taxon>
        <taxon>Ascomycota</taxon>
        <taxon>Pezizomycotina</taxon>
        <taxon>Dothideomycetes</taxon>
        <taxon>Pleosporomycetidae</taxon>
        <taxon>Pleosporales</taxon>
        <taxon>Lindgomycetaceae</taxon>
        <taxon>Clohesyomyces</taxon>
    </lineage>
</organism>
<proteinExistence type="predicted"/>
<evidence type="ECO:0000313" key="3">
    <source>
        <dbReference type="Proteomes" id="UP000193144"/>
    </source>
</evidence>
<reference evidence="2 3" key="1">
    <citation type="submission" date="2016-07" db="EMBL/GenBank/DDBJ databases">
        <title>Pervasive Adenine N6-methylation of Active Genes in Fungi.</title>
        <authorList>
            <consortium name="DOE Joint Genome Institute"/>
            <person name="Mondo S.J."/>
            <person name="Dannebaum R.O."/>
            <person name="Kuo R.C."/>
            <person name="Labutti K."/>
            <person name="Haridas S."/>
            <person name="Kuo A."/>
            <person name="Salamov A."/>
            <person name="Ahrendt S.R."/>
            <person name="Lipzen A."/>
            <person name="Sullivan W."/>
            <person name="Andreopoulos W.B."/>
            <person name="Clum A."/>
            <person name="Lindquist E."/>
            <person name="Daum C."/>
            <person name="Ramamoorthy G.K."/>
            <person name="Gryganskyi A."/>
            <person name="Culley D."/>
            <person name="Magnuson J.K."/>
            <person name="James T.Y."/>
            <person name="O'Malley M.A."/>
            <person name="Stajich J.E."/>
            <person name="Spatafora J.W."/>
            <person name="Visel A."/>
            <person name="Grigoriev I.V."/>
        </authorList>
    </citation>
    <scope>NUCLEOTIDE SEQUENCE [LARGE SCALE GENOMIC DNA]</scope>
    <source>
        <strain evidence="2 3">CBS 115471</strain>
    </source>
</reference>
<accession>A0A1Y1ZKK7</accession>
<gene>
    <name evidence="2" type="ORF">BCR34DRAFT_352980</name>
</gene>
<comment type="caution">
    <text evidence="2">The sequence shown here is derived from an EMBL/GenBank/DDBJ whole genome shotgun (WGS) entry which is preliminary data.</text>
</comment>
<protein>
    <submittedName>
        <fullName evidence="2">Uncharacterized protein</fullName>
    </submittedName>
</protein>
<sequence>MFSFSRIFASRIASHLRTLVPHHPRIGTIPSQHHLHVGLLPMQHPLRVGALSLRHPRLGSLSLQHWQTRYYSTSRSHLHPRSGPGRRTRSHSTSTTEFELLRQQISSGQRLLLVKMDLKIRDAITPLKVDITDANNFSRTQFHEYHTQILRFGFRAACSVVLLVSPGFTSASSLATPGLYSWCRLIESQSTQFPTLLRASLL</sequence>
<evidence type="ECO:0000313" key="2">
    <source>
        <dbReference type="EMBL" id="ORY10355.1"/>
    </source>
</evidence>
<dbReference type="Proteomes" id="UP000193144">
    <property type="component" value="Unassembled WGS sequence"/>
</dbReference>
<evidence type="ECO:0000256" key="1">
    <source>
        <dbReference type="SAM" id="MobiDB-lite"/>
    </source>
</evidence>